<evidence type="ECO:0000313" key="2">
    <source>
        <dbReference type="EMBL" id="CAK9135891.1"/>
    </source>
</evidence>
<dbReference type="AlphaFoldDB" id="A0ABC8QT26"/>
<proteinExistence type="predicted"/>
<keyword evidence="3" id="KW-1185">Reference proteome</keyword>
<accession>A0ABC8QT26</accession>
<evidence type="ECO:0000259" key="1">
    <source>
        <dbReference type="Pfam" id="PF25089"/>
    </source>
</evidence>
<dbReference type="Proteomes" id="UP001642360">
    <property type="component" value="Unassembled WGS sequence"/>
</dbReference>
<dbReference type="Pfam" id="PF25089">
    <property type="entry name" value="DUF7804"/>
    <property type="match status" value="1"/>
</dbReference>
<gene>
    <name evidence="2" type="ORF">ILEXP_LOCUS2848</name>
</gene>
<organism evidence="2 3">
    <name type="scientific">Ilex paraguariensis</name>
    <name type="common">yerba mate</name>
    <dbReference type="NCBI Taxonomy" id="185542"/>
    <lineage>
        <taxon>Eukaryota</taxon>
        <taxon>Viridiplantae</taxon>
        <taxon>Streptophyta</taxon>
        <taxon>Embryophyta</taxon>
        <taxon>Tracheophyta</taxon>
        <taxon>Spermatophyta</taxon>
        <taxon>Magnoliopsida</taxon>
        <taxon>eudicotyledons</taxon>
        <taxon>Gunneridae</taxon>
        <taxon>Pentapetalae</taxon>
        <taxon>asterids</taxon>
        <taxon>campanulids</taxon>
        <taxon>Aquifoliales</taxon>
        <taxon>Aquifoliaceae</taxon>
        <taxon>Ilex</taxon>
    </lineage>
</organism>
<reference evidence="2 3" key="1">
    <citation type="submission" date="2024-02" db="EMBL/GenBank/DDBJ databases">
        <authorList>
            <person name="Vignale AGUSTIN F."/>
            <person name="Sosa J E."/>
            <person name="Modenutti C."/>
        </authorList>
    </citation>
    <scope>NUCLEOTIDE SEQUENCE [LARGE SCALE GENOMIC DNA]</scope>
</reference>
<dbReference type="PANTHER" id="PTHR35127:SF1">
    <property type="entry name" value="GENOME ASSEMBLY, CHROMOSOME: A10"/>
    <property type="match status" value="1"/>
</dbReference>
<sequence>MASLGGIRCRGSHPFVYNQGTHFSIDRFNQVSLFNHSLSISNPQLKSRQRVSASLTASNSAVCSSYRNNLEPYLKIAVKEDDKNEEITVSENLDEWLRDSVVEVVKNLKEAPLLVHVYSEDSGSKMKLKTEAASSEDWSILMREWQMGKKPSPDGIIFVEQLVGRRVLNEDDEEEDETKVWGVVVQGRGVECEPVCYLLKTCRVGVGGGLGLFCTHFVLVRVKSFTESALSQLEDCWLLH</sequence>
<feature type="domain" description="DUF7804" evidence="1">
    <location>
        <begin position="89"/>
        <end position="164"/>
    </location>
</feature>
<protein>
    <recommendedName>
        <fullName evidence="1">DUF7804 domain-containing protein</fullName>
    </recommendedName>
</protein>
<dbReference type="PANTHER" id="PTHR35127">
    <property type="entry name" value="OS03G0736900 PROTEIN"/>
    <property type="match status" value="1"/>
</dbReference>
<name>A0ABC8QT26_9AQUA</name>
<dbReference type="InterPro" id="IPR056706">
    <property type="entry name" value="DUF7804"/>
</dbReference>
<comment type="caution">
    <text evidence="2">The sequence shown here is derived from an EMBL/GenBank/DDBJ whole genome shotgun (WGS) entry which is preliminary data.</text>
</comment>
<dbReference type="EMBL" id="CAUOFW020000725">
    <property type="protein sequence ID" value="CAK9135891.1"/>
    <property type="molecule type" value="Genomic_DNA"/>
</dbReference>
<evidence type="ECO:0000313" key="3">
    <source>
        <dbReference type="Proteomes" id="UP001642360"/>
    </source>
</evidence>